<dbReference type="InterPro" id="IPR001763">
    <property type="entry name" value="Rhodanese-like_dom"/>
</dbReference>
<dbReference type="InterPro" id="IPR036873">
    <property type="entry name" value="Rhodanese-like_dom_sf"/>
</dbReference>
<dbReference type="EMBL" id="CP096659">
    <property type="protein sequence ID" value="UPV73695.1"/>
    <property type="molecule type" value="Genomic_DNA"/>
</dbReference>
<dbReference type="Proteomes" id="UP000830729">
    <property type="component" value="Chromosome"/>
</dbReference>
<feature type="region of interest" description="Disordered" evidence="1">
    <location>
        <begin position="24"/>
        <end position="55"/>
    </location>
</feature>
<dbReference type="RefSeq" id="WP_248649747.1">
    <property type="nucleotide sequence ID" value="NZ_CP096659.1"/>
</dbReference>
<gene>
    <name evidence="3" type="ORF">M0R89_14250</name>
</gene>
<organism evidence="3 4">
    <name type="scientific">Halorussus limi</name>
    <dbReference type="NCBI Taxonomy" id="2938695"/>
    <lineage>
        <taxon>Archaea</taxon>
        <taxon>Methanobacteriati</taxon>
        <taxon>Methanobacteriota</taxon>
        <taxon>Stenosarchaea group</taxon>
        <taxon>Halobacteria</taxon>
        <taxon>Halobacteriales</taxon>
        <taxon>Haladaptataceae</taxon>
        <taxon>Halorussus</taxon>
    </lineage>
</organism>
<dbReference type="Pfam" id="PF00581">
    <property type="entry name" value="Rhodanese"/>
    <property type="match status" value="1"/>
</dbReference>
<accession>A0A8U0HRN0</accession>
<protein>
    <submittedName>
        <fullName evidence="3">Rhodanese-like domain-containing protein</fullName>
    </submittedName>
</protein>
<dbReference type="PROSITE" id="PS51257">
    <property type="entry name" value="PROKAR_LIPOPROTEIN"/>
    <property type="match status" value="1"/>
</dbReference>
<dbReference type="PROSITE" id="PS50206">
    <property type="entry name" value="RHODANESE_3"/>
    <property type="match status" value="1"/>
</dbReference>
<evidence type="ECO:0000259" key="2">
    <source>
        <dbReference type="PROSITE" id="PS50206"/>
    </source>
</evidence>
<dbReference type="SUPFAM" id="SSF52821">
    <property type="entry name" value="Rhodanese/Cell cycle control phosphatase"/>
    <property type="match status" value="1"/>
</dbReference>
<name>A0A8U0HRN0_9EURY</name>
<dbReference type="AlphaFoldDB" id="A0A8U0HRN0"/>
<dbReference type="CDD" id="cd00158">
    <property type="entry name" value="RHOD"/>
    <property type="match status" value="1"/>
</dbReference>
<evidence type="ECO:0000256" key="1">
    <source>
        <dbReference type="SAM" id="MobiDB-lite"/>
    </source>
</evidence>
<feature type="domain" description="Rhodanese" evidence="2">
    <location>
        <begin position="84"/>
        <end position="178"/>
    </location>
</feature>
<proteinExistence type="predicted"/>
<keyword evidence="4" id="KW-1185">Reference proteome</keyword>
<dbReference type="KEGG" id="halx:M0R89_14250"/>
<dbReference type="Gene3D" id="3.40.250.10">
    <property type="entry name" value="Rhodanese-like domain"/>
    <property type="match status" value="1"/>
</dbReference>
<sequence length="262" mass="28505">MKRRTFLASGAASLSLTAGCLGGGGGSGSELAVTPSDGDTDGYPPEFDDQPTKRNVDTSSFDTVEENGVQVPLAPADVVHYWYKRGEARMADARTESTYKKSHIYGAVLSQASPKRRADNDPVMDWPKGDRIVCYCGCPHHLSSIRASQLINSGYKNVYVIDEGFWKGWHDRGYPMRGENVASKPKSWVIRGETDASLAGRNAWARHRSTGQVESTDISDAGSYELHLKFHEVGPDSTIEVETPSYTVEGKLEDLASGTVQG</sequence>
<reference evidence="3 4" key="1">
    <citation type="submission" date="2022-04" db="EMBL/GenBank/DDBJ databases">
        <title>Diverse halophilic archaea isolated from saline environments.</title>
        <authorList>
            <person name="Cui H.-L."/>
        </authorList>
    </citation>
    <scope>NUCLEOTIDE SEQUENCE [LARGE SCALE GENOMIC DNA]</scope>
    <source>
        <strain evidence="3 4">XZYJT49</strain>
    </source>
</reference>
<evidence type="ECO:0000313" key="3">
    <source>
        <dbReference type="EMBL" id="UPV73695.1"/>
    </source>
</evidence>
<dbReference type="GeneID" id="72186383"/>
<evidence type="ECO:0000313" key="4">
    <source>
        <dbReference type="Proteomes" id="UP000830729"/>
    </source>
</evidence>